<dbReference type="NCBIfam" id="TIGR01643">
    <property type="entry name" value="YD_repeat_2x"/>
    <property type="match status" value="6"/>
</dbReference>
<evidence type="ECO:0000313" key="5">
    <source>
        <dbReference type="Proteomes" id="UP000219374"/>
    </source>
</evidence>
<dbReference type="InterPro" id="IPR031325">
    <property type="entry name" value="RHS_repeat"/>
</dbReference>
<organism evidence="4 5">
    <name type="scientific">Pseudoxanthomonas wuyuanensis</name>
    <dbReference type="NCBI Taxonomy" id="1073196"/>
    <lineage>
        <taxon>Bacteria</taxon>
        <taxon>Pseudomonadati</taxon>
        <taxon>Pseudomonadota</taxon>
        <taxon>Gammaproteobacteria</taxon>
        <taxon>Lysobacterales</taxon>
        <taxon>Lysobacteraceae</taxon>
        <taxon>Pseudoxanthomonas</taxon>
    </lineage>
</organism>
<feature type="domain" description="Teneurin-like YD-shell" evidence="3">
    <location>
        <begin position="628"/>
        <end position="844"/>
    </location>
</feature>
<gene>
    <name evidence="4" type="ORF">SAMN06296416_109128</name>
</gene>
<evidence type="ECO:0000256" key="1">
    <source>
        <dbReference type="ARBA" id="ARBA00022737"/>
    </source>
</evidence>
<dbReference type="Pfam" id="PF05593">
    <property type="entry name" value="RHS_repeat"/>
    <property type="match status" value="2"/>
</dbReference>
<dbReference type="Pfam" id="PF20148">
    <property type="entry name" value="DUF6531"/>
    <property type="match status" value="1"/>
</dbReference>
<evidence type="ECO:0000259" key="3">
    <source>
        <dbReference type="Pfam" id="PF25023"/>
    </source>
</evidence>
<evidence type="ECO:0000259" key="2">
    <source>
        <dbReference type="Pfam" id="PF20148"/>
    </source>
</evidence>
<dbReference type="InterPro" id="IPR056823">
    <property type="entry name" value="TEN-like_YD-shell"/>
</dbReference>
<dbReference type="InterPro" id="IPR006530">
    <property type="entry name" value="YD"/>
</dbReference>
<accession>A0A286DCP0</accession>
<feature type="domain" description="DUF6531" evidence="2">
    <location>
        <begin position="57"/>
        <end position="131"/>
    </location>
</feature>
<evidence type="ECO:0000313" key="4">
    <source>
        <dbReference type="EMBL" id="SOD56427.1"/>
    </source>
</evidence>
<dbReference type="Proteomes" id="UP000219374">
    <property type="component" value="Unassembled WGS sequence"/>
</dbReference>
<dbReference type="InterPro" id="IPR045351">
    <property type="entry name" value="DUF6531"/>
</dbReference>
<sequence length="867" mass="94294">MSKNERTFGKRPSCHVSGQRKLPVTFRALTPMPFVLLVLIACLGISDASALGPTTAGNPVNFFTGAKLEEATDYAAPDGNLSFSRYYSSASGLRPVSELGAAWRHTYMRRIENIDSTTVNITRPSGDFYTFKKRFGVWMRDRDVPHRLTEQVDGSGVTTGWTLASPDDTVESFDATGRLTHIASPGSEVLTLAYAGDHLSVVADQRGRSLSFMYAGGQLSAIALPDGQELQYSYDSSGRLSTVKLMDRTMTLHQIAHYGYTSSGFPEGLTQRYDGADSLYASWEYDGSRRVTRSVHGSPTGSIDQTTFAYSASGAVVTDANNHAVTTTPSILHGRAKANGFSGPCPTCNGDTYASRTYDNNGYPDVQVDFSGVSTDFDYSPEGLVVRKVEAANDTTGAKNTIETAWHSDFRKPIQRDTLDAADVLKQRATWSYNTRGQVLQSSISDTALALMRTTAMMYCEDSDVTSGICPLEGLLRSVDGSLSGTSDVTTYTYYPTDDATCATAPTTCPHRKGDLWKVTNALGQVTETLRYDGAGRVLSVKDANGVITDLEYHPRGWLTARKVRGADDASEADDQVTRIEYWPTGLVKKVTQPDGAFTSYEYDAAHRLVAISDNAGNRIAYLLDNAGNRIQENTQDAGGNLKRTLSRLYNQLGQLATVADAQANPTDFGYDANGNTTSVTDTFGRETRNEYDPLNRLKRTLQDVGGIAAETTFEYDALDNLTKVTDPKGLDTTYSYNGLGDLLQLSSPDTGTTSYTYDSAGNRTTQTDARGVTTGYSYDALNRLTAIAYPDSSLNVAYVYDITQPVCTAGETFAVGRLAAMTDGSGSTQYCYDRFGHLVRKVQTTNGQAFQLRYAYTKSGQLQHMV</sequence>
<protein>
    <submittedName>
        <fullName evidence="4">YD repeat-containing protein</fullName>
    </submittedName>
</protein>
<dbReference type="Gene3D" id="2.180.10.10">
    <property type="entry name" value="RHS repeat-associated core"/>
    <property type="match status" value="2"/>
</dbReference>
<reference evidence="4 5" key="1">
    <citation type="submission" date="2017-09" db="EMBL/GenBank/DDBJ databases">
        <authorList>
            <person name="Ehlers B."/>
            <person name="Leendertz F.H."/>
        </authorList>
    </citation>
    <scope>NUCLEOTIDE SEQUENCE [LARGE SCALE GENOMIC DNA]</scope>
    <source>
        <strain evidence="4 5">CGMCC 1.10978</strain>
    </source>
</reference>
<dbReference type="EMBL" id="OCND01000009">
    <property type="protein sequence ID" value="SOD56427.1"/>
    <property type="molecule type" value="Genomic_DNA"/>
</dbReference>
<dbReference type="PANTHER" id="PTHR32305:SF15">
    <property type="entry name" value="PROTEIN RHSA-RELATED"/>
    <property type="match status" value="1"/>
</dbReference>
<keyword evidence="1" id="KW-0677">Repeat</keyword>
<dbReference type="Pfam" id="PF25023">
    <property type="entry name" value="TEN_YD-shell"/>
    <property type="match status" value="2"/>
</dbReference>
<dbReference type="InterPro" id="IPR050708">
    <property type="entry name" value="T6SS_VgrG/RHS"/>
</dbReference>
<proteinExistence type="predicted"/>
<feature type="non-terminal residue" evidence="4">
    <location>
        <position position="867"/>
    </location>
</feature>
<dbReference type="PANTHER" id="PTHR32305">
    <property type="match status" value="1"/>
</dbReference>
<dbReference type="AlphaFoldDB" id="A0A286DCP0"/>
<feature type="domain" description="Teneurin-like YD-shell" evidence="3">
    <location>
        <begin position="167"/>
        <end position="440"/>
    </location>
</feature>
<name>A0A286DCP0_9GAMM</name>
<keyword evidence="5" id="KW-1185">Reference proteome</keyword>